<feature type="compositionally biased region" description="Low complexity" evidence="3">
    <location>
        <begin position="182"/>
        <end position="200"/>
    </location>
</feature>
<dbReference type="NCBIfam" id="TIGR04183">
    <property type="entry name" value="Por_Secre_tail"/>
    <property type="match status" value="1"/>
</dbReference>
<dbReference type="InterPro" id="IPR058923">
    <property type="entry name" value="RCC1-like_dom"/>
</dbReference>
<dbReference type="Pfam" id="PF25390">
    <property type="entry name" value="WD40_RLD"/>
    <property type="match status" value="1"/>
</dbReference>
<evidence type="ECO:0000313" key="8">
    <source>
        <dbReference type="Proteomes" id="UP000297549"/>
    </source>
</evidence>
<dbReference type="Proteomes" id="UP000297549">
    <property type="component" value="Unassembled WGS sequence"/>
</dbReference>
<dbReference type="PROSITE" id="PS50012">
    <property type="entry name" value="RCC1_3"/>
    <property type="match status" value="5"/>
</dbReference>
<evidence type="ECO:0000313" key="7">
    <source>
        <dbReference type="EMBL" id="TGE21966.1"/>
    </source>
</evidence>
<accession>A0A4Z0PXI6</accession>
<evidence type="ECO:0000256" key="2">
    <source>
        <dbReference type="ARBA" id="ARBA00022737"/>
    </source>
</evidence>
<feature type="region of interest" description="Disordered" evidence="3">
    <location>
        <begin position="179"/>
        <end position="200"/>
    </location>
</feature>
<dbReference type="RefSeq" id="WP_135464490.1">
    <property type="nucleotide sequence ID" value="NZ_SRLC01000002.1"/>
</dbReference>
<evidence type="ECO:0000259" key="5">
    <source>
        <dbReference type="Pfam" id="PF18962"/>
    </source>
</evidence>
<dbReference type="PRINTS" id="PR00633">
    <property type="entry name" value="RCCNDNSATION"/>
</dbReference>
<dbReference type="InterPro" id="IPR026444">
    <property type="entry name" value="Secre_tail"/>
</dbReference>
<organism evidence="7 8">
    <name type="scientific">Hymenobacter aquaticus</name>
    <dbReference type="NCBI Taxonomy" id="1867101"/>
    <lineage>
        <taxon>Bacteria</taxon>
        <taxon>Pseudomonadati</taxon>
        <taxon>Bacteroidota</taxon>
        <taxon>Cytophagia</taxon>
        <taxon>Cytophagales</taxon>
        <taxon>Hymenobacteraceae</taxon>
        <taxon>Hymenobacter</taxon>
    </lineage>
</organism>
<dbReference type="PANTHER" id="PTHR45982">
    <property type="entry name" value="REGULATOR OF CHROMOSOME CONDENSATION"/>
    <property type="match status" value="1"/>
</dbReference>
<feature type="domain" description="RCC1-like" evidence="6">
    <location>
        <begin position="122"/>
        <end position="407"/>
    </location>
</feature>
<dbReference type="AlphaFoldDB" id="A0A4Z0PXI6"/>
<keyword evidence="2" id="KW-0677">Repeat</keyword>
<evidence type="ECO:0000256" key="3">
    <source>
        <dbReference type="SAM" id="MobiDB-lite"/>
    </source>
</evidence>
<dbReference type="Gene3D" id="2.130.10.30">
    <property type="entry name" value="Regulator of chromosome condensation 1/beta-lactamase-inhibitor protein II"/>
    <property type="match status" value="2"/>
</dbReference>
<sequence>MPFRYPLPALLTGLLLAGFAAAQAQTPATSPYVAVDGANSTFTSLALRADGSLWSWGDNRYGQLGYATPNAARNAVPAQVPPPASAAAGTKWASFAVGSNYALALRTDGSLWVWGLDFGNYGTGTTSSVGGPAPVRVPEPATAAAGTTWTQVAVGNSHNVALRSDGTLWAWGLNSSGEVGDGTTTRRPTPIRIPTPATAAPGTTWTQLSCGASYTLALRSDGTLWGWGSNRFNELSMPLNQGTDLPVPPTQVPAPAGAAPGTTWVRVVAGSSHSVALRSDNTLWEWGPTPSTTTSRLVRPVPTPSGVAPGTQWTELGAGYGFSAALRSDGTLWGWGTSSIGQLGLGPAISAIVPTQEVTYSQWAHLSGASGYTLAIDQQGRVYGSGSNSFGELGDGTTTDHLTFKPSLAPVLAATAPRTLPAPQPWPNPAHDYLRVPNLAPAATVRLHDTQGRLVRDTRPTAGQVDVRGLSPGLYLLTVQEPGQASRAARVVLE</sequence>
<gene>
    <name evidence="7" type="ORF">E5K00_17060</name>
</gene>
<reference evidence="7 8" key="1">
    <citation type="submission" date="2019-04" db="EMBL/GenBank/DDBJ databases">
        <authorList>
            <person name="Feng G."/>
            <person name="Zhang J."/>
            <person name="Zhu H."/>
        </authorList>
    </citation>
    <scope>NUCLEOTIDE SEQUENCE [LARGE SCALE GENOMIC DNA]</scope>
    <source>
        <strain evidence="7 8">JCM 31653</strain>
    </source>
</reference>
<name>A0A4Z0PXI6_9BACT</name>
<evidence type="ECO:0000256" key="4">
    <source>
        <dbReference type="SAM" id="SignalP"/>
    </source>
</evidence>
<protein>
    <submittedName>
        <fullName evidence="7">T9SS type A sorting domain-containing protein</fullName>
    </submittedName>
</protein>
<dbReference type="SUPFAM" id="SSF50985">
    <property type="entry name" value="RCC1/BLIP-II"/>
    <property type="match status" value="1"/>
</dbReference>
<dbReference type="Pfam" id="PF18962">
    <property type="entry name" value="Por_Secre_tail"/>
    <property type="match status" value="1"/>
</dbReference>
<feature type="chain" id="PRO_5021340641" evidence="4">
    <location>
        <begin position="25"/>
        <end position="494"/>
    </location>
</feature>
<comment type="caution">
    <text evidence="7">The sequence shown here is derived from an EMBL/GenBank/DDBJ whole genome shotgun (WGS) entry which is preliminary data.</text>
</comment>
<dbReference type="PANTHER" id="PTHR45982:SF1">
    <property type="entry name" value="REGULATOR OF CHROMOSOME CONDENSATION"/>
    <property type="match status" value="1"/>
</dbReference>
<feature type="signal peptide" evidence="4">
    <location>
        <begin position="1"/>
        <end position="24"/>
    </location>
</feature>
<dbReference type="GO" id="GO:0005085">
    <property type="term" value="F:guanyl-nucleotide exchange factor activity"/>
    <property type="evidence" value="ECO:0007669"/>
    <property type="project" value="TreeGrafter"/>
</dbReference>
<dbReference type="Pfam" id="PF00415">
    <property type="entry name" value="RCC1"/>
    <property type="match status" value="1"/>
</dbReference>
<keyword evidence="1" id="KW-0344">Guanine-nucleotide releasing factor</keyword>
<dbReference type="InterPro" id="IPR051553">
    <property type="entry name" value="Ran_GTPase-activating"/>
</dbReference>
<proteinExistence type="predicted"/>
<evidence type="ECO:0000259" key="6">
    <source>
        <dbReference type="Pfam" id="PF25390"/>
    </source>
</evidence>
<dbReference type="GO" id="GO:0005737">
    <property type="term" value="C:cytoplasm"/>
    <property type="evidence" value="ECO:0007669"/>
    <property type="project" value="TreeGrafter"/>
</dbReference>
<dbReference type="OrthoDB" id="1081439at2"/>
<keyword evidence="4" id="KW-0732">Signal</keyword>
<dbReference type="InterPro" id="IPR009091">
    <property type="entry name" value="RCC1/BLIP-II"/>
</dbReference>
<keyword evidence="8" id="KW-1185">Reference proteome</keyword>
<dbReference type="InterPro" id="IPR000408">
    <property type="entry name" value="Reg_chr_condens"/>
</dbReference>
<feature type="domain" description="Secretion system C-terminal sorting" evidence="5">
    <location>
        <begin position="426"/>
        <end position="484"/>
    </location>
</feature>
<dbReference type="EMBL" id="SRLC01000002">
    <property type="protein sequence ID" value="TGE21966.1"/>
    <property type="molecule type" value="Genomic_DNA"/>
</dbReference>
<evidence type="ECO:0000256" key="1">
    <source>
        <dbReference type="ARBA" id="ARBA00022658"/>
    </source>
</evidence>